<feature type="domain" description="GAF" evidence="3">
    <location>
        <begin position="39"/>
        <end position="185"/>
    </location>
</feature>
<dbReference type="InterPro" id="IPR029016">
    <property type="entry name" value="GAF-like_dom_sf"/>
</dbReference>
<evidence type="ECO:0000313" key="5">
    <source>
        <dbReference type="EMBL" id="SNR77089.1"/>
    </source>
</evidence>
<dbReference type="Pfam" id="PF07228">
    <property type="entry name" value="SpoIIE"/>
    <property type="match status" value="1"/>
</dbReference>
<dbReference type="EMBL" id="FZNR01000005">
    <property type="protein sequence ID" value="SNR77089.1"/>
    <property type="molecule type" value="Genomic_DNA"/>
</dbReference>
<dbReference type="Gene3D" id="3.60.40.10">
    <property type="entry name" value="PPM-type phosphatase domain"/>
    <property type="match status" value="1"/>
</dbReference>
<dbReference type="SUPFAM" id="SSF81606">
    <property type="entry name" value="PP2C-like"/>
    <property type="match status" value="1"/>
</dbReference>
<feature type="region of interest" description="Disordered" evidence="2">
    <location>
        <begin position="1"/>
        <end position="21"/>
    </location>
</feature>
<dbReference type="InterPro" id="IPR036457">
    <property type="entry name" value="PPM-type-like_dom_sf"/>
</dbReference>
<dbReference type="Proteomes" id="UP000198415">
    <property type="component" value="Unassembled WGS sequence"/>
</dbReference>
<reference evidence="5 6" key="1">
    <citation type="submission" date="2017-06" db="EMBL/GenBank/DDBJ databases">
        <authorList>
            <person name="Kim H.J."/>
            <person name="Triplett B.A."/>
        </authorList>
    </citation>
    <scope>NUCLEOTIDE SEQUENCE [LARGE SCALE GENOMIC DNA]</scope>
    <source>
        <strain evidence="5 6">DSM 43151</strain>
    </source>
</reference>
<dbReference type="Pfam" id="PF13185">
    <property type="entry name" value="GAF_2"/>
    <property type="match status" value="1"/>
</dbReference>
<dbReference type="InterPro" id="IPR003018">
    <property type="entry name" value="GAF"/>
</dbReference>
<dbReference type="SUPFAM" id="SSF55781">
    <property type="entry name" value="GAF domain-like"/>
    <property type="match status" value="2"/>
</dbReference>
<dbReference type="Gene3D" id="3.30.450.40">
    <property type="match status" value="2"/>
</dbReference>
<evidence type="ECO:0000256" key="1">
    <source>
        <dbReference type="ARBA" id="ARBA00022801"/>
    </source>
</evidence>
<evidence type="ECO:0000259" key="3">
    <source>
        <dbReference type="SMART" id="SM00065"/>
    </source>
</evidence>
<dbReference type="PANTHER" id="PTHR43156:SF2">
    <property type="entry name" value="STAGE II SPORULATION PROTEIN E"/>
    <property type="match status" value="1"/>
</dbReference>
<dbReference type="PANTHER" id="PTHR43156">
    <property type="entry name" value="STAGE II SPORULATION PROTEIN E-RELATED"/>
    <property type="match status" value="1"/>
</dbReference>
<gene>
    <name evidence="5" type="ORF">SAMN06264365_105347</name>
</gene>
<dbReference type="RefSeq" id="WP_089294020.1">
    <property type="nucleotide sequence ID" value="NZ_BOMU01000035.1"/>
</dbReference>
<dbReference type="InterPro" id="IPR052016">
    <property type="entry name" value="Bact_Sigma-Reg"/>
</dbReference>
<feature type="domain" description="GAF" evidence="3">
    <location>
        <begin position="220"/>
        <end position="370"/>
    </location>
</feature>
<keyword evidence="1" id="KW-0378">Hydrolase</keyword>
<organism evidence="5 6">
    <name type="scientific">Actinoplanes regularis</name>
    <dbReference type="NCBI Taxonomy" id="52697"/>
    <lineage>
        <taxon>Bacteria</taxon>
        <taxon>Bacillati</taxon>
        <taxon>Actinomycetota</taxon>
        <taxon>Actinomycetes</taxon>
        <taxon>Micromonosporales</taxon>
        <taxon>Micromonosporaceae</taxon>
        <taxon>Actinoplanes</taxon>
    </lineage>
</organism>
<feature type="domain" description="PPM-type phosphatase" evidence="4">
    <location>
        <begin position="388"/>
        <end position="604"/>
    </location>
</feature>
<proteinExistence type="predicted"/>
<dbReference type="InterPro" id="IPR001932">
    <property type="entry name" value="PPM-type_phosphatase-like_dom"/>
</dbReference>
<dbReference type="GO" id="GO:0016791">
    <property type="term" value="F:phosphatase activity"/>
    <property type="evidence" value="ECO:0007669"/>
    <property type="project" value="TreeGrafter"/>
</dbReference>
<dbReference type="SMART" id="SM00065">
    <property type="entry name" value="GAF"/>
    <property type="match status" value="2"/>
</dbReference>
<accession>A0A238Z2I7</accession>
<evidence type="ECO:0000256" key="2">
    <source>
        <dbReference type="SAM" id="MobiDB-lite"/>
    </source>
</evidence>
<dbReference type="Pfam" id="PF01590">
    <property type="entry name" value="GAF"/>
    <property type="match status" value="1"/>
</dbReference>
<sequence>MGERDAAGGGGGVTLDPTPAPLTAPGRLAAVVSTGLTAKADPALDRFTAMVRTVLDVPVALISLVEADRQIFPGACGLADPWQRQRQTPLSHSFCQHVVVTAEPLIIPDARTDSRVIGNLAIHDLNVVGYAGMPLTDATGQVLGSLCAIDSSPRRWTAKELAVLSELAAACSDMLRLRVTTRTARHRENQARARNATADAAFDRSQLLLRASSALAETSTGDDIVEVVRDLVTGSLNPAYVGVSLLDPAGQVNLQSGLSLPPRIAERWHHYTGTAATPSALAVRLGAQVLLPDLATVQALTPDALDTFTEMGWQSAASVPLPGVAGPIGALTFVWKQPYQLDPAEQAVLAALAGFVAQALQRADYLVSRENVATVLQRALLSELPDGAPYELAARYEPAARGEYVGGDWYDAVRLDTAHLALVVGDVTGHDMRAAALMGRLRNKLRLLLVDRHEPPAALLRRLDTANRALGDQITATALLAYLQPEFDREGHRLHWSNAGHPSPILITGTGAIALQGRDPLIGAPTRSPRTSHTHHLPPGSTLLFYTDGLIETRRYTFDERERLLHAAAAALADKPLPELLDRLYRDFAGDDHEDDVALLAVRTPHRI</sequence>
<keyword evidence="6" id="KW-1185">Reference proteome</keyword>
<dbReference type="SMART" id="SM00331">
    <property type="entry name" value="PP2C_SIG"/>
    <property type="match status" value="1"/>
</dbReference>
<dbReference type="AlphaFoldDB" id="A0A238Z2I7"/>
<evidence type="ECO:0000259" key="4">
    <source>
        <dbReference type="SMART" id="SM00331"/>
    </source>
</evidence>
<evidence type="ECO:0000313" key="6">
    <source>
        <dbReference type="Proteomes" id="UP000198415"/>
    </source>
</evidence>
<protein>
    <submittedName>
        <fullName evidence="5">GAF domain-containing protein</fullName>
    </submittedName>
</protein>
<name>A0A238Z2I7_9ACTN</name>